<name>A0ABQ2MBP3_9ACTN</name>
<organism evidence="4 5">
    <name type="scientific">Streptomyces daqingensis</name>
    <dbReference type="NCBI Taxonomy" id="1472640"/>
    <lineage>
        <taxon>Bacteria</taxon>
        <taxon>Bacillati</taxon>
        <taxon>Actinomycetota</taxon>
        <taxon>Actinomycetes</taxon>
        <taxon>Kitasatosporales</taxon>
        <taxon>Streptomycetaceae</taxon>
        <taxon>Streptomyces</taxon>
    </lineage>
</organism>
<comment type="caution">
    <text evidence="4">The sequence shown here is derived from an EMBL/GenBank/DDBJ whole genome shotgun (WGS) entry which is preliminary data.</text>
</comment>
<evidence type="ECO:0000313" key="4">
    <source>
        <dbReference type="EMBL" id="GGO48318.1"/>
    </source>
</evidence>
<reference evidence="5" key="1">
    <citation type="journal article" date="2019" name="Int. J. Syst. Evol. Microbiol.">
        <title>The Global Catalogue of Microorganisms (GCM) 10K type strain sequencing project: providing services to taxonomists for standard genome sequencing and annotation.</title>
        <authorList>
            <consortium name="The Broad Institute Genomics Platform"/>
            <consortium name="The Broad Institute Genome Sequencing Center for Infectious Disease"/>
            <person name="Wu L."/>
            <person name="Ma J."/>
        </authorList>
    </citation>
    <scope>NUCLEOTIDE SEQUENCE [LARGE SCALE GENOMIC DNA]</scope>
    <source>
        <strain evidence="5">CGMCC 4.7178</strain>
    </source>
</reference>
<evidence type="ECO:0000259" key="3">
    <source>
        <dbReference type="Pfam" id="PF00288"/>
    </source>
</evidence>
<proteinExistence type="predicted"/>
<feature type="compositionally biased region" description="Basic and acidic residues" evidence="1">
    <location>
        <begin position="43"/>
        <end position="58"/>
    </location>
</feature>
<feature type="compositionally biased region" description="Basic and acidic residues" evidence="1">
    <location>
        <begin position="1"/>
        <end position="26"/>
    </location>
</feature>
<dbReference type="RefSeq" id="WP_189036996.1">
    <property type="nucleotide sequence ID" value="NZ_BMMP01000006.1"/>
</dbReference>
<dbReference type="Pfam" id="PF00288">
    <property type="entry name" value="GHMP_kinases_N"/>
    <property type="match status" value="1"/>
</dbReference>
<evidence type="ECO:0000313" key="5">
    <source>
        <dbReference type="Proteomes" id="UP000631535"/>
    </source>
</evidence>
<keyword evidence="2" id="KW-0472">Membrane</keyword>
<dbReference type="InterPro" id="IPR006204">
    <property type="entry name" value="GHMP_kinase_N_dom"/>
</dbReference>
<gene>
    <name evidence="4" type="ORF">GCM10012287_23040</name>
</gene>
<feature type="domain" description="GHMP kinase N-terminal" evidence="3">
    <location>
        <begin position="74"/>
        <end position="136"/>
    </location>
</feature>
<dbReference type="Proteomes" id="UP000631535">
    <property type="component" value="Unassembled WGS sequence"/>
</dbReference>
<keyword evidence="5" id="KW-1185">Reference proteome</keyword>
<feature type="transmembrane region" description="Helical" evidence="2">
    <location>
        <begin position="143"/>
        <end position="164"/>
    </location>
</feature>
<protein>
    <recommendedName>
        <fullName evidence="3">GHMP kinase N-terminal domain-containing protein</fullName>
    </recommendedName>
</protein>
<sequence>MATETSKTDKTEETASAPETEREEKVTGVGSTGPEATDAEDAAVAKDAVEADEGHAHVEDDDAGTDIPEPAPAARGGFGAGAAAVVSAGLGLCSLTGTSLSEMLRERKQMMGQIEASSQPPTGGGGGVDQVAALYGAPWHTSALFNGVFALLAVIVGGVLLALVSKRADTGSWVKGVALGGLILGVIGLAVAGGMYLDLFASQPKVPGQPG</sequence>
<accession>A0ABQ2MBP3</accession>
<keyword evidence="2" id="KW-1133">Transmembrane helix</keyword>
<dbReference type="EMBL" id="BMMP01000006">
    <property type="protein sequence ID" value="GGO48318.1"/>
    <property type="molecule type" value="Genomic_DNA"/>
</dbReference>
<feature type="transmembrane region" description="Helical" evidence="2">
    <location>
        <begin position="176"/>
        <end position="197"/>
    </location>
</feature>
<evidence type="ECO:0000256" key="2">
    <source>
        <dbReference type="SAM" id="Phobius"/>
    </source>
</evidence>
<evidence type="ECO:0000256" key="1">
    <source>
        <dbReference type="SAM" id="MobiDB-lite"/>
    </source>
</evidence>
<keyword evidence="2" id="KW-0812">Transmembrane</keyword>
<feature type="region of interest" description="Disordered" evidence="1">
    <location>
        <begin position="1"/>
        <end position="74"/>
    </location>
</feature>